<gene>
    <name evidence="2" type="ORF">VC83_09043</name>
</gene>
<accession>A0A176ZX66</accession>
<dbReference type="RefSeq" id="XP_024319889.1">
    <property type="nucleotide sequence ID" value="XM_024472581.1"/>
</dbReference>
<evidence type="ECO:0000313" key="2">
    <source>
        <dbReference type="EMBL" id="OAF54585.1"/>
    </source>
</evidence>
<protein>
    <submittedName>
        <fullName evidence="2">Uncharacterized protein</fullName>
    </submittedName>
</protein>
<name>A0A176ZX66_9PEZI</name>
<dbReference type="EMBL" id="KV441418">
    <property type="protein sequence ID" value="OAF54585.1"/>
    <property type="molecule type" value="Genomic_DNA"/>
</dbReference>
<dbReference type="OrthoDB" id="5377273at2759"/>
<dbReference type="VEuPathDB" id="FungiDB:GMDG_04610"/>
<feature type="compositionally biased region" description="Acidic residues" evidence="1">
    <location>
        <begin position="56"/>
        <end position="65"/>
    </location>
</feature>
<organism evidence="2">
    <name type="scientific">Pseudogymnoascus destructans</name>
    <dbReference type="NCBI Taxonomy" id="655981"/>
    <lineage>
        <taxon>Eukaryota</taxon>
        <taxon>Fungi</taxon>
        <taxon>Dikarya</taxon>
        <taxon>Ascomycota</taxon>
        <taxon>Pezizomycotina</taxon>
        <taxon>Leotiomycetes</taxon>
        <taxon>Thelebolales</taxon>
        <taxon>Thelebolaceae</taxon>
        <taxon>Pseudogymnoascus</taxon>
    </lineage>
</organism>
<feature type="compositionally biased region" description="Basic and acidic residues" evidence="1">
    <location>
        <begin position="68"/>
        <end position="86"/>
    </location>
</feature>
<sequence length="86" mass="9454">MGLCTGWFWDDAGLTYTKRCLAAAEKAIGDGELAGEVYFSEEERIPTPQIGFIESEMGEDDDEVSDAGTERPIGERAETRDGEVVY</sequence>
<feature type="region of interest" description="Disordered" evidence="1">
    <location>
        <begin position="56"/>
        <end position="86"/>
    </location>
</feature>
<proteinExistence type="predicted"/>
<dbReference type="Proteomes" id="UP000077154">
    <property type="component" value="Unassembled WGS sequence"/>
</dbReference>
<dbReference type="GeneID" id="36292080"/>
<reference evidence="2" key="1">
    <citation type="submission" date="2016-03" db="EMBL/GenBank/DDBJ databases">
        <title>Updated assembly of Pseudogymnoascus destructans, the fungus causing white-nose syndrome of bats.</title>
        <authorList>
            <person name="Palmer J.M."/>
            <person name="Drees K.P."/>
            <person name="Foster J.T."/>
            <person name="Lindner D.L."/>
        </authorList>
    </citation>
    <scope>NUCLEOTIDE SEQUENCE [LARGE SCALE GENOMIC DNA]</scope>
    <source>
        <strain evidence="2">20631-21</strain>
    </source>
</reference>
<dbReference type="AlphaFoldDB" id="A0A176ZX66"/>
<evidence type="ECO:0000256" key="1">
    <source>
        <dbReference type="SAM" id="MobiDB-lite"/>
    </source>
</evidence>